<dbReference type="OrthoDB" id="258935at2"/>
<reference evidence="1 2" key="1">
    <citation type="submission" date="2018-03" db="EMBL/GenBank/DDBJ databases">
        <title>Genomic Encyclopedia of Archaeal and Bacterial Type Strains, Phase II (KMG-II): from individual species to whole genera.</title>
        <authorList>
            <person name="Goeker M."/>
        </authorList>
    </citation>
    <scope>NUCLEOTIDE SEQUENCE [LARGE SCALE GENOMIC DNA]</scope>
    <source>
        <strain evidence="1 2">DSM 29328</strain>
    </source>
</reference>
<keyword evidence="2" id="KW-1185">Reference proteome</keyword>
<name>A0A2T0RLZ0_9RHOB</name>
<sequence>MEHFPKSLVSFPDYPKPQTRATNRVRDAFLRLRRNLHLDNGEDESDLVPDDLQSVTSPIFGQETFDRLDEHVFGLLDDSFADWVEEEDTPHRVCACLSLPSAPSDLFQRWAESRGHATLEDGKLDGRLRFAVLPSLDPLCERSPSGLERLRRFCEKAETDKTRLLLCGSTIQWSFIHWICGLDLLVSDVRMIPPLDAAALASLLAIEHDAHCFKSVKSGAAILNTEDGEFADDYMIDLAADVWGCPWAALEVFEHSVTRNVSAEEADVTWLDRYDWPALPMNHTRDARFLLHAVLIHGGLAPQDIANVLPLTLPYGLLRALKRRGFLCMDDTGHLRIVPHMASHVHRVLREAGFPVGEV</sequence>
<protein>
    <submittedName>
        <fullName evidence="1">Uncharacterized protein</fullName>
    </submittedName>
</protein>
<proteinExistence type="predicted"/>
<comment type="caution">
    <text evidence="1">The sequence shown here is derived from an EMBL/GenBank/DDBJ whole genome shotgun (WGS) entry which is preliminary data.</text>
</comment>
<evidence type="ECO:0000313" key="1">
    <source>
        <dbReference type="EMBL" id="PRY22140.1"/>
    </source>
</evidence>
<organism evidence="1 2">
    <name type="scientific">Aliiruegeria haliotis</name>
    <dbReference type="NCBI Taxonomy" id="1280846"/>
    <lineage>
        <taxon>Bacteria</taxon>
        <taxon>Pseudomonadati</taxon>
        <taxon>Pseudomonadota</taxon>
        <taxon>Alphaproteobacteria</taxon>
        <taxon>Rhodobacterales</taxon>
        <taxon>Roseobacteraceae</taxon>
        <taxon>Aliiruegeria</taxon>
    </lineage>
</organism>
<evidence type="ECO:0000313" key="2">
    <source>
        <dbReference type="Proteomes" id="UP000239480"/>
    </source>
</evidence>
<dbReference type="AlphaFoldDB" id="A0A2T0RLZ0"/>
<dbReference type="EMBL" id="PVTD01000007">
    <property type="protein sequence ID" value="PRY22140.1"/>
    <property type="molecule type" value="Genomic_DNA"/>
</dbReference>
<accession>A0A2T0RLZ0</accession>
<gene>
    <name evidence="1" type="ORF">CLV78_10764</name>
</gene>
<dbReference type="RefSeq" id="WP_106205900.1">
    <property type="nucleotide sequence ID" value="NZ_PVTD01000007.1"/>
</dbReference>
<dbReference type="Proteomes" id="UP000239480">
    <property type="component" value="Unassembled WGS sequence"/>
</dbReference>